<dbReference type="EMBL" id="JAHUTJ010047811">
    <property type="protein sequence ID" value="MED6282552.1"/>
    <property type="molecule type" value="Genomic_DNA"/>
</dbReference>
<evidence type="ECO:0000313" key="1">
    <source>
        <dbReference type="EMBL" id="MED6282552.1"/>
    </source>
</evidence>
<comment type="caution">
    <text evidence="1">The sequence shown here is derived from an EMBL/GenBank/DDBJ whole genome shotgun (WGS) entry which is preliminary data.</text>
</comment>
<organism evidence="1 2">
    <name type="scientific">Characodon lateralis</name>
    <dbReference type="NCBI Taxonomy" id="208331"/>
    <lineage>
        <taxon>Eukaryota</taxon>
        <taxon>Metazoa</taxon>
        <taxon>Chordata</taxon>
        <taxon>Craniata</taxon>
        <taxon>Vertebrata</taxon>
        <taxon>Euteleostomi</taxon>
        <taxon>Actinopterygii</taxon>
        <taxon>Neopterygii</taxon>
        <taxon>Teleostei</taxon>
        <taxon>Neoteleostei</taxon>
        <taxon>Acanthomorphata</taxon>
        <taxon>Ovalentaria</taxon>
        <taxon>Atherinomorphae</taxon>
        <taxon>Cyprinodontiformes</taxon>
        <taxon>Goodeidae</taxon>
        <taxon>Characodon</taxon>
    </lineage>
</organism>
<reference evidence="1 2" key="1">
    <citation type="submission" date="2021-06" db="EMBL/GenBank/DDBJ databases">
        <authorList>
            <person name="Palmer J.M."/>
        </authorList>
    </citation>
    <scope>NUCLEOTIDE SEQUENCE [LARGE SCALE GENOMIC DNA]</scope>
    <source>
        <strain evidence="1 2">CL_MEX2019</strain>
        <tissue evidence="1">Muscle</tissue>
    </source>
</reference>
<protein>
    <submittedName>
        <fullName evidence="1">Uncharacterized protein</fullName>
    </submittedName>
</protein>
<evidence type="ECO:0000313" key="2">
    <source>
        <dbReference type="Proteomes" id="UP001352852"/>
    </source>
</evidence>
<proteinExistence type="predicted"/>
<keyword evidence="2" id="KW-1185">Reference proteome</keyword>
<name>A0ABU7E5K9_9TELE</name>
<dbReference type="Proteomes" id="UP001352852">
    <property type="component" value="Unassembled WGS sequence"/>
</dbReference>
<gene>
    <name evidence="1" type="ORF">CHARACLAT_033287</name>
</gene>
<sequence length="143" mass="16224">MSIICSYSIFPVVFYRTATRRARSLQALAWYLKDDPKKPWKQYGVMVISCLKGMFSFNNESSFKYAVINVSNFVIGLGVFNTFSCLSFFRVKTLVEPRKSWSSVIYVIKYPDADIDQSPADVDIIVEGVEVLHELSDVGPLVC</sequence>
<accession>A0ABU7E5K9</accession>